<dbReference type="EMBL" id="QOVF01000004">
    <property type="protein sequence ID" value="KAA0693420.1"/>
    <property type="molecule type" value="Genomic_DNA"/>
</dbReference>
<proteinExistence type="predicted"/>
<dbReference type="SMART" id="SM00450">
    <property type="entry name" value="RHOD"/>
    <property type="match status" value="2"/>
</dbReference>
<sequence length="279" mass="30449">MSQLIDIHALAKLLDDPKLCLIDCRFSLDQPDQGRFDYAAGHIPGARYMHLDKDLSAKVVPGITGRHPLPDPEVLQARLQRIGLNNADQVVVYDDGAGLFAARLWWSLRWLGHTRVKVLDGGFQAWTTAGLPVSQETPRPAAEGNFQGQADNSKLIDAAEIAQRLEDSSLQLLDARGPARYRGEVEPLDPVAGHIPGAANLPCAENTLADGRWLTPEQLKTRFAPWHDSGKELVSYCGSGVTACHNILAAVEAGLPEPKLYSGSWSEWITDPQRPVARG</sequence>
<keyword evidence="2" id="KW-0677">Repeat</keyword>
<keyword evidence="5" id="KW-1185">Reference proteome</keyword>
<evidence type="ECO:0000256" key="1">
    <source>
        <dbReference type="ARBA" id="ARBA00022679"/>
    </source>
</evidence>
<evidence type="ECO:0000256" key="2">
    <source>
        <dbReference type="ARBA" id="ARBA00022737"/>
    </source>
</evidence>
<name>A0A7V7KWN0_9GAMM</name>
<dbReference type="FunFam" id="3.40.250.10:FF:000035">
    <property type="entry name" value="Thiosulfate sulfurtransferase"/>
    <property type="match status" value="1"/>
</dbReference>
<dbReference type="SUPFAM" id="SSF52821">
    <property type="entry name" value="Rhodanese/Cell cycle control phosphatase"/>
    <property type="match status" value="2"/>
</dbReference>
<accession>A0A7V7KWN0</accession>
<dbReference type="Proteomes" id="UP000463138">
    <property type="component" value="Unassembled WGS sequence"/>
</dbReference>
<dbReference type="PANTHER" id="PTHR11364:SF27">
    <property type="entry name" value="SULFURTRANSFERASE"/>
    <property type="match status" value="1"/>
</dbReference>
<dbReference type="RefSeq" id="WP_149333178.1">
    <property type="nucleotide sequence ID" value="NZ_QOVF01000004.1"/>
</dbReference>
<dbReference type="Gene3D" id="3.40.250.10">
    <property type="entry name" value="Rhodanese-like domain"/>
    <property type="match status" value="2"/>
</dbReference>
<evidence type="ECO:0000259" key="3">
    <source>
        <dbReference type="PROSITE" id="PS50206"/>
    </source>
</evidence>
<dbReference type="InterPro" id="IPR045078">
    <property type="entry name" value="TST/MPST-like"/>
</dbReference>
<comment type="caution">
    <text evidence="4">The sequence shown here is derived from an EMBL/GenBank/DDBJ whole genome shotgun (WGS) entry which is preliminary data.</text>
</comment>
<feature type="domain" description="Rhodanese" evidence="3">
    <location>
        <begin position="166"/>
        <end position="277"/>
    </location>
</feature>
<dbReference type="PROSITE" id="PS50206">
    <property type="entry name" value="RHODANESE_3"/>
    <property type="match status" value="2"/>
</dbReference>
<organism evidence="4 5">
    <name type="scientific">Halopseudomonas laoshanensis</name>
    <dbReference type="NCBI Taxonomy" id="2268758"/>
    <lineage>
        <taxon>Bacteria</taxon>
        <taxon>Pseudomonadati</taxon>
        <taxon>Pseudomonadota</taxon>
        <taxon>Gammaproteobacteria</taxon>
        <taxon>Pseudomonadales</taxon>
        <taxon>Pseudomonadaceae</taxon>
        <taxon>Halopseudomonas</taxon>
    </lineage>
</organism>
<dbReference type="PANTHER" id="PTHR11364">
    <property type="entry name" value="THIOSULFATE SULFERTANSFERASE"/>
    <property type="match status" value="1"/>
</dbReference>
<evidence type="ECO:0000313" key="5">
    <source>
        <dbReference type="Proteomes" id="UP000463138"/>
    </source>
</evidence>
<dbReference type="GO" id="GO:0004792">
    <property type="term" value="F:thiosulfate-cyanide sulfurtransferase activity"/>
    <property type="evidence" value="ECO:0007669"/>
    <property type="project" value="TreeGrafter"/>
</dbReference>
<dbReference type="OrthoDB" id="9781034at2"/>
<feature type="domain" description="Rhodanese" evidence="3">
    <location>
        <begin position="15"/>
        <end position="135"/>
    </location>
</feature>
<dbReference type="InterPro" id="IPR036873">
    <property type="entry name" value="Rhodanese-like_dom_sf"/>
</dbReference>
<reference evidence="4 5" key="1">
    <citation type="submission" date="2018-07" db="EMBL/GenBank/DDBJ databases">
        <title>Pseudomonas laoshanensis sp. nov., isolated from soil.</title>
        <authorList>
            <person name="Sun J."/>
            <person name="Yu L."/>
            <person name="Wang M."/>
            <person name="Zhang C."/>
        </authorList>
    </citation>
    <scope>NUCLEOTIDE SEQUENCE [LARGE SCALE GENOMIC DNA]</scope>
    <source>
        <strain evidence="4 5">Y22</strain>
    </source>
</reference>
<dbReference type="InterPro" id="IPR001763">
    <property type="entry name" value="Rhodanese-like_dom"/>
</dbReference>
<dbReference type="CDD" id="cd01448">
    <property type="entry name" value="TST_Repeat_1"/>
    <property type="match status" value="1"/>
</dbReference>
<dbReference type="CDD" id="cd01449">
    <property type="entry name" value="TST_Repeat_2"/>
    <property type="match status" value="1"/>
</dbReference>
<protein>
    <submittedName>
        <fullName evidence="4">Sulfurtransferase</fullName>
    </submittedName>
</protein>
<evidence type="ECO:0000313" key="4">
    <source>
        <dbReference type="EMBL" id="KAA0693420.1"/>
    </source>
</evidence>
<dbReference type="AlphaFoldDB" id="A0A7V7KWN0"/>
<dbReference type="Pfam" id="PF00581">
    <property type="entry name" value="Rhodanese"/>
    <property type="match status" value="2"/>
</dbReference>
<keyword evidence="1 4" id="KW-0808">Transferase</keyword>
<gene>
    <name evidence="4" type="ORF">DT594_13550</name>
</gene>